<dbReference type="CDD" id="cd01335">
    <property type="entry name" value="Radical_SAM"/>
    <property type="match status" value="1"/>
</dbReference>
<evidence type="ECO:0000313" key="10">
    <source>
        <dbReference type="EMBL" id="MXO50921.1"/>
    </source>
</evidence>
<keyword evidence="6" id="KW-0408">Iron</keyword>
<dbReference type="PROSITE" id="PS51918">
    <property type="entry name" value="RADICAL_SAM"/>
    <property type="match status" value="1"/>
</dbReference>
<keyword evidence="3 10" id="KW-0808">Transferase</keyword>
<evidence type="ECO:0000256" key="3">
    <source>
        <dbReference type="ARBA" id="ARBA00022679"/>
    </source>
</evidence>
<keyword evidence="5" id="KW-0479">Metal-binding</keyword>
<evidence type="ECO:0000259" key="8">
    <source>
        <dbReference type="PROSITE" id="PS51449"/>
    </source>
</evidence>
<feature type="domain" description="Radical SAM core" evidence="9">
    <location>
        <begin position="108"/>
        <end position="338"/>
    </location>
</feature>
<dbReference type="RefSeq" id="WP_160607470.1">
    <property type="nucleotide sequence ID" value="NZ_WTYF01000004.1"/>
</dbReference>
<dbReference type="PROSITE" id="PS01278">
    <property type="entry name" value="MTTASE_RADICAL"/>
    <property type="match status" value="1"/>
</dbReference>
<dbReference type="InterPro" id="IPR013848">
    <property type="entry name" value="Methylthiotransferase_N"/>
</dbReference>
<dbReference type="GO" id="GO:0051539">
    <property type="term" value="F:4 iron, 4 sulfur cluster binding"/>
    <property type="evidence" value="ECO:0007669"/>
    <property type="project" value="UniProtKB-KW"/>
</dbReference>
<feature type="domain" description="MTTase N-terminal" evidence="8">
    <location>
        <begin position="2"/>
        <end position="103"/>
    </location>
</feature>
<proteinExistence type="predicted"/>
<evidence type="ECO:0000256" key="5">
    <source>
        <dbReference type="ARBA" id="ARBA00022723"/>
    </source>
</evidence>
<dbReference type="InterPro" id="IPR038135">
    <property type="entry name" value="Methylthiotransferase_N_sf"/>
</dbReference>
<evidence type="ECO:0000256" key="6">
    <source>
        <dbReference type="ARBA" id="ARBA00023004"/>
    </source>
</evidence>
<dbReference type="InterPro" id="IPR020612">
    <property type="entry name" value="Methylthiotransferase_CS"/>
</dbReference>
<protein>
    <submittedName>
        <fullName evidence="10">MiaB/RimO family radical SAM methylthiotransferase</fullName>
        <ecNumber evidence="10">2.8.4.-</ecNumber>
    </submittedName>
</protein>
<sequence length="391" mass="42690">MNAPQVVSLGCRLNISESERIRAMLAGETELVVVNSCAVTSEAVRQTRQAIRRARRANPDARLIVTGCAAEVERDAIAAMPEVDGLVANTAKLDPRAWNVPQSPPPVAMQRTRAFVAVQNGCDHACTFCVIPQGRGTSRSLTVDEVVAEVARHVSEGAQEVVLTGVDVTSWGHDLPGRPALGAMVRTVLDSFPELPRLRMSSLDGIEVDEELFELFAAEHRLMPHLHLSLQHGHDLILKRMKRRHSRADAVKLVTELKRRRADIAIGADLIAGFPTETGEHHTANLSIIEELGIVHGHIFPYSPRPGTPAARMPQVEREVVKRRAGELRAGVAKVRAEWLATLVDKPLSVLAERDGTGYSENFARVRMPAGTKAGRIVTIAPKTIEDDLLV</sequence>
<dbReference type="NCBIfam" id="TIGR00089">
    <property type="entry name" value="MiaB/RimO family radical SAM methylthiotransferase"/>
    <property type="match status" value="1"/>
</dbReference>
<comment type="caution">
    <text evidence="10">The sequence shown here is derived from an EMBL/GenBank/DDBJ whole genome shotgun (WGS) entry which is preliminary data.</text>
</comment>
<keyword evidence="11" id="KW-1185">Reference proteome</keyword>
<comment type="cofactor">
    <cofactor evidence="1">
        <name>[4Fe-4S] cluster</name>
        <dbReference type="ChEBI" id="CHEBI:49883"/>
    </cofactor>
</comment>
<dbReference type="EC" id="2.8.4.-" evidence="10"/>
<evidence type="ECO:0000256" key="4">
    <source>
        <dbReference type="ARBA" id="ARBA00022691"/>
    </source>
</evidence>
<evidence type="ECO:0000256" key="2">
    <source>
        <dbReference type="ARBA" id="ARBA00022485"/>
    </source>
</evidence>
<dbReference type="SUPFAM" id="SSF102114">
    <property type="entry name" value="Radical SAM enzymes"/>
    <property type="match status" value="1"/>
</dbReference>
<dbReference type="OrthoDB" id="9805215at2"/>
<dbReference type="InterPro" id="IPR007197">
    <property type="entry name" value="rSAM"/>
</dbReference>
<dbReference type="Proteomes" id="UP000444185">
    <property type="component" value="Unassembled WGS sequence"/>
</dbReference>
<gene>
    <name evidence="10" type="ORF">GRI42_06335</name>
</gene>
<organism evidence="10 11">
    <name type="scientific">Qipengyuania gaetbuli</name>
    <dbReference type="NCBI Taxonomy" id="266952"/>
    <lineage>
        <taxon>Bacteria</taxon>
        <taxon>Pseudomonadati</taxon>
        <taxon>Pseudomonadota</taxon>
        <taxon>Alphaproteobacteria</taxon>
        <taxon>Sphingomonadales</taxon>
        <taxon>Erythrobacteraceae</taxon>
        <taxon>Qipengyuania</taxon>
    </lineage>
</organism>
<dbReference type="PROSITE" id="PS51449">
    <property type="entry name" value="MTTASE_N"/>
    <property type="match status" value="1"/>
</dbReference>
<dbReference type="PANTHER" id="PTHR11918:SF45">
    <property type="entry name" value="THREONYLCARBAMOYLADENOSINE TRNA METHYLTHIOTRANSFERASE"/>
    <property type="match status" value="1"/>
</dbReference>
<name>A0A844XYM0_9SPHN</name>
<keyword evidence="4" id="KW-0949">S-adenosyl-L-methionine</keyword>
<evidence type="ECO:0000313" key="11">
    <source>
        <dbReference type="Proteomes" id="UP000444185"/>
    </source>
</evidence>
<evidence type="ECO:0000256" key="1">
    <source>
        <dbReference type="ARBA" id="ARBA00001966"/>
    </source>
</evidence>
<dbReference type="InterPro" id="IPR005839">
    <property type="entry name" value="Methylthiotransferase"/>
</dbReference>
<dbReference type="InterPro" id="IPR023404">
    <property type="entry name" value="rSAM_horseshoe"/>
</dbReference>
<reference evidence="10 11" key="1">
    <citation type="submission" date="2019-12" db="EMBL/GenBank/DDBJ databases">
        <title>Genomic-based taxomic classification of the family Erythrobacteraceae.</title>
        <authorList>
            <person name="Xu L."/>
        </authorList>
    </citation>
    <scope>NUCLEOTIDE SEQUENCE [LARGE SCALE GENOMIC DNA]</scope>
    <source>
        <strain evidence="10 11">DSM 16225</strain>
    </source>
</reference>
<dbReference type="GO" id="GO:0046872">
    <property type="term" value="F:metal ion binding"/>
    <property type="evidence" value="ECO:0007669"/>
    <property type="project" value="UniProtKB-KW"/>
</dbReference>
<dbReference type="GO" id="GO:0035598">
    <property type="term" value="F:tRNA (N(6)-L-threonylcarbamoyladenosine(37)-C(2))-methylthiotransferase activity"/>
    <property type="evidence" value="ECO:0007669"/>
    <property type="project" value="TreeGrafter"/>
</dbReference>
<dbReference type="Pfam" id="PF04055">
    <property type="entry name" value="Radical_SAM"/>
    <property type="match status" value="1"/>
</dbReference>
<dbReference type="PANTHER" id="PTHR11918">
    <property type="entry name" value="RADICAL SAM PROTEINS"/>
    <property type="match status" value="1"/>
</dbReference>
<dbReference type="InterPro" id="IPR058240">
    <property type="entry name" value="rSAM_sf"/>
</dbReference>
<dbReference type="InterPro" id="IPR006638">
    <property type="entry name" value="Elp3/MiaA/NifB-like_rSAM"/>
</dbReference>
<dbReference type="Pfam" id="PF00919">
    <property type="entry name" value="UPF0004"/>
    <property type="match status" value="1"/>
</dbReference>
<keyword evidence="2" id="KW-0004">4Fe-4S</keyword>
<dbReference type="SMART" id="SM00729">
    <property type="entry name" value="Elp3"/>
    <property type="match status" value="1"/>
</dbReference>
<accession>A0A844XYM0</accession>
<evidence type="ECO:0000259" key="9">
    <source>
        <dbReference type="PROSITE" id="PS51918"/>
    </source>
</evidence>
<dbReference type="Gene3D" id="3.80.30.20">
    <property type="entry name" value="tm_1862 like domain"/>
    <property type="match status" value="1"/>
</dbReference>
<keyword evidence="7" id="KW-0411">Iron-sulfur</keyword>
<dbReference type="SFLD" id="SFLDS00029">
    <property type="entry name" value="Radical_SAM"/>
    <property type="match status" value="1"/>
</dbReference>
<dbReference type="Gene3D" id="3.40.50.12160">
    <property type="entry name" value="Methylthiotransferase, N-terminal domain"/>
    <property type="match status" value="1"/>
</dbReference>
<dbReference type="EMBL" id="WTYF01000004">
    <property type="protein sequence ID" value="MXO50921.1"/>
    <property type="molecule type" value="Genomic_DNA"/>
</dbReference>
<dbReference type="AlphaFoldDB" id="A0A844XYM0"/>
<dbReference type="SFLD" id="SFLDG01082">
    <property type="entry name" value="B12-binding_domain_containing"/>
    <property type="match status" value="1"/>
</dbReference>
<evidence type="ECO:0000256" key="7">
    <source>
        <dbReference type="ARBA" id="ARBA00023014"/>
    </source>
</evidence>